<keyword evidence="3" id="KW-0378">Hydrolase</keyword>
<dbReference type="Pfam" id="PF01557">
    <property type="entry name" value="FAA_hydrolase"/>
    <property type="match status" value="1"/>
</dbReference>
<dbReference type="SUPFAM" id="SSF56529">
    <property type="entry name" value="FAH"/>
    <property type="match status" value="1"/>
</dbReference>
<dbReference type="InterPro" id="IPR011234">
    <property type="entry name" value="Fumarylacetoacetase-like_C"/>
</dbReference>
<comment type="caution">
    <text evidence="3">The sequence shown here is derived from an EMBL/GenBank/DDBJ whole genome shotgun (WGS) entry which is preliminary data.</text>
</comment>
<dbReference type="InterPro" id="IPR036663">
    <property type="entry name" value="Fumarylacetoacetase_C_sf"/>
</dbReference>
<dbReference type="PANTHER" id="PTHR11820:SF7">
    <property type="entry name" value="ACYLPYRUVASE FAHD1, MITOCHONDRIAL"/>
    <property type="match status" value="1"/>
</dbReference>
<dbReference type="GO" id="GO:0018773">
    <property type="term" value="F:acetylpyruvate hydrolase activity"/>
    <property type="evidence" value="ECO:0007669"/>
    <property type="project" value="TreeGrafter"/>
</dbReference>
<reference evidence="3 4" key="1">
    <citation type="submission" date="2019-02" db="EMBL/GenBank/DDBJ databases">
        <title>The draft genome of Acinetobacter halotolerans strain JCM 31009.</title>
        <authorList>
            <person name="Qin J."/>
            <person name="Feng Y."/>
            <person name="Nemec A."/>
            <person name="Zong Z."/>
        </authorList>
    </citation>
    <scope>NUCLEOTIDE SEQUENCE [LARGE SCALE GENOMIC DNA]</scope>
    <source>
        <strain evidence="3 4">JCM 31009</strain>
    </source>
</reference>
<evidence type="ECO:0000313" key="4">
    <source>
        <dbReference type="Proteomes" id="UP000292110"/>
    </source>
</evidence>
<dbReference type="EMBL" id="SGIM01000002">
    <property type="protein sequence ID" value="RZF55662.1"/>
    <property type="molecule type" value="Genomic_DNA"/>
</dbReference>
<feature type="domain" description="Fumarylacetoacetase-like C-terminal" evidence="2">
    <location>
        <begin position="16"/>
        <end position="199"/>
    </location>
</feature>
<evidence type="ECO:0000256" key="1">
    <source>
        <dbReference type="ARBA" id="ARBA00022723"/>
    </source>
</evidence>
<gene>
    <name evidence="3" type="ORF">EXE30_02320</name>
</gene>
<name>A0A4Q6XBE2_9GAMM</name>
<dbReference type="AlphaFoldDB" id="A0A4Q6XBE2"/>
<keyword evidence="1" id="KW-0479">Metal-binding</keyword>
<accession>A0A4Q6XBE2</accession>
<dbReference type="GO" id="GO:0046872">
    <property type="term" value="F:metal ion binding"/>
    <property type="evidence" value="ECO:0007669"/>
    <property type="project" value="UniProtKB-KW"/>
</dbReference>
<proteinExistence type="predicted"/>
<evidence type="ECO:0000313" key="3">
    <source>
        <dbReference type="EMBL" id="RZF55662.1"/>
    </source>
</evidence>
<keyword evidence="4" id="KW-1185">Reference proteome</keyword>
<dbReference type="RefSeq" id="WP_130161022.1">
    <property type="nucleotide sequence ID" value="NZ_SGIM01000002.1"/>
</dbReference>
<dbReference type="Proteomes" id="UP000292110">
    <property type="component" value="Unassembled WGS sequence"/>
</dbReference>
<protein>
    <submittedName>
        <fullName evidence="3">FAA hydrolase family protein</fullName>
    </submittedName>
</protein>
<evidence type="ECO:0000259" key="2">
    <source>
        <dbReference type="Pfam" id="PF01557"/>
    </source>
</evidence>
<sequence>MSIHFTDGVIEKINNVYCIGRNYSEHIKELGNQGEDYPVVFLKTNTSIVTDKEISLPDASFSKDIHHEVELVIYIDENIDHISEIEALSCIGGYAIGLDFTARDLQSTLKMKGLPWTLSKSFKNSGWVSDFTRGKPEKEALIELYINDELRQIGSTKQMIFPITYLISYLSQIYGLRKGDIIFTGTPAGVGNVKQGDCLKLILNRTLNYGLEII</sequence>
<organism evidence="3 4">
    <name type="scientific">Acinetobacter halotolerans</name>
    <dbReference type="NCBI Taxonomy" id="1752076"/>
    <lineage>
        <taxon>Bacteria</taxon>
        <taxon>Pseudomonadati</taxon>
        <taxon>Pseudomonadota</taxon>
        <taxon>Gammaproteobacteria</taxon>
        <taxon>Moraxellales</taxon>
        <taxon>Moraxellaceae</taxon>
        <taxon>Acinetobacter</taxon>
    </lineage>
</organism>
<dbReference type="PANTHER" id="PTHR11820">
    <property type="entry name" value="ACYLPYRUVASE"/>
    <property type="match status" value="1"/>
</dbReference>
<dbReference type="Gene3D" id="3.90.850.10">
    <property type="entry name" value="Fumarylacetoacetase-like, C-terminal domain"/>
    <property type="match status" value="1"/>
</dbReference>